<evidence type="ECO:0000313" key="1">
    <source>
        <dbReference type="EMBL" id="GAA5173566.1"/>
    </source>
</evidence>
<dbReference type="RefSeq" id="WP_084173335.1">
    <property type="nucleotide sequence ID" value="NZ_BAABKI010000013.1"/>
</dbReference>
<dbReference type="Pfam" id="PF11964">
    <property type="entry name" value="SpoIIAA-like"/>
    <property type="match status" value="1"/>
</dbReference>
<dbReference type="SUPFAM" id="SSF52091">
    <property type="entry name" value="SpoIIaa-like"/>
    <property type="match status" value="1"/>
</dbReference>
<evidence type="ECO:0008006" key="3">
    <source>
        <dbReference type="Google" id="ProtNLM"/>
    </source>
</evidence>
<dbReference type="InterPro" id="IPR038396">
    <property type="entry name" value="SpoIIAA-like_sf"/>
</dbReference>
<proteinExistence type="predicted"/>
<accession>A0ABP9RAH3</accession>
<gene>
    <name evidence="1" type="ORF">GCM10023342_12500</name>
</gene>
<dbReference type="InterPro" id="IPR021866">
    <property type="entry name" value="SpoIIAA-like"/>
</dbReference>
<dbReference type="InterPro" id="IPR036513">
    <property type="entry name" value="STAS_dom_sf"/>
</dbReference>
<organism evidence="1 2">
    <name type="scientific">Modicisalibacter zincidurans</name>
    <dbReference type="NCBI Taxonomy" id="1178777"/>
    <lineage>
        <taxon>Bacteria</taxon>
        <taxon>Pseudomonadati</taxon>
        <taxon>Pseudomonadota</taxon>
        <taxon>Gammaproteobacteria</taxon>
        <taxon>Oceanospirillales</taxon>
        <taxon>Halomonadaceae</taxon>
        <taxon>Modicisalibacter</taxon>
    </lineage>
</organism>
<dbReference type="Proteomes" id="UP001500074">
    <property type="component" value="Unassembled WGS sequence"/>
</dbReference>
<comment type="caution">
    <text evidence="1">The sequence shown here is derived from an EMBL/GenBank/DDBJ whole genome shotgun (WGS) entry which is preliminary data.</text>
</comment>
<dbReference type="Gene3D" id="3.40.50.10600">
    <property type="entry name" value="SpoIIaa-like domains"/>
    <property type="match status" value="1"/>
</dbReference>
<name>A0ABP9RAH3_9GAMM</name>
<evidence type="ECO:0000313" key="2">
    <source>
        <dbReference type="Proteomes" id="UP001500074"/>
    </source>
</evidence>
<reference evidence="2" key="1">
    <citation type="journal article" date="2019" name="Int. J. Syst. Evol. Microbiol.">
        <title>The Global Catalogue of Microorganisms (GCM) 10K type strain sequencing project: providing services to taxonomists for standard genome sequencing and annotation.</title>
        <authorList>
            <consortium name="The Broad Institute Genomics Platform"/>
            <consortium name="The Broad Institute Genome Sequencing Center for Infectious Disease"/>
            <person name="Wu L."/>
            <person name="Ma J."/>
        </authorList>
    </citation>
    <scope>NUCLEOTIDE SEQUENCE [LARGE SCALE GENOMIC DNA]</scope>
    <source>
        <strain evidence="2">JCM 18472</strain>
    </source>
</reference>
<protein>
    <recommendedName>
        <fullName evidence="3">STAS domain-containing protein</fullName>
    </recommendedName>
</protein>
<sequence>MLELLTAPAAHVVALRVSGRLDAHQLQTAIDAIEAAKQAHPRVSLYAEIDALRWMSASALLRDLGYGLTQLGQLSHFHRAAAVTDQRWLRPLVAVENQLFRPLEVRLFANARKAEALARACELPVVHAGTGGQRRAD</sequence>
<keyword evidence="2" id="KW-1185">Reference proteome</keyword>
<dbReference type="EMBL" id="BAABKI010000013">
    <property type="protein sequence ID" value="GAA5173566.1"/>
    <property type="molecule type" value="Genomic_DNA"/>
</dbReference>